<reference evidence="2 3" key="1">
    <citation type="journal article" date="2018" name="J. Allergy Clin. Immunol.">
        <title>High-quality assembly of Dermatophagoides pteronyssinus genome and transcriptome reveals a wide range of novel allergens.</title>
        <authorList>
            <person name="Liu X.Y."/>
            <person name="Yang K.Y."/>
            <person name="Wang M.Q."/>
            <person name="Kwok J.S."/>
            <person name="Zeng X."/>
            <person name="Yang Z."/>
            <person name="Xiao X.J."/>
            <person name="Lau C.P."/>
            <person name="Li Y."/>
            <person name="Huang Z.M."/>
            <person name="Ba J.G."/>
            <person name="Yim A.K."/>
            <person name="Ouyang C.Y."/>
            <person name="Ngai S.M."/>
            <person name="Chan T.F."/>
            <person name="Leung E.L."/>
            <person name="Liu L."/>
            <person name="Liu Z.G."/>
            <person name="Tsui S.K."/>
        </authorList>
    </citation>
    <scope>NUCLEOTIDE SEQUENCE [LARGE SCALE GENOMIC DNA]</scope>
    <source>
        <strain evidence="2">Derp</strain>
    </source>
</reference>
<feature type="signal peptide" evidence="1">
    <location>
        <begin position="1"/>
        <end position="18"/>
    </location>
</feature>
<protein>
    <submittedName>
        <fullName evidence="2">Uncharacterized protein</fullName>
    </submittedName>
</protein>
<keyword evidence="1" id="KW-0732">Signal</keyword>
<dbReference type="EMBL" id="NJHN03000068">
    <property type="protein sequence ID" value="KAH9417950.1"/>
    <property type="molecule type" value="Genomic_DNA"/>
</dbReference>
<proteinExistence type="predicted"/>
<dbReference type="Proteomes" id="UP000887458">
    <property type="component" value="Unassembled WGS sequence"/>
</dbReference>
<sequence length="63" mass="6937">MIINTVVITAVLMKTVLYIAPEQGKVVVEIVDVAVNDENGVRILSNIFFSTNPLFVLSCLLMK</sequence>
<evidence type="ECO:0000313" key="2">
    <source>
        <dbReference type="EMBL" id="KAH9417950.1"/>
    </source>
</evidence>
<name>A0ABQ8J5W6_DERPT</name>
<accession>A0ABQ8J5W6</accession>
<gene>
    <name evidence="2" type="ORF">DERP_014414</name>
</gene>
<organism evidence="2 3">
    <name type="scientific">Dermatophagoides pteronyssinus</name>
    <name type="common">European house dust mite</name>
    <dbReference type="NCBI Taxonomy" id="6956"/>
    <lineage>
        <taxon>Eukaryota</taxon>
        <taxon>Metazoa</taxon>
        <taxon>Ecdysozoa</taxon>
        <taxon>Arthropoda</taxon>
        <taxon>Chelicerata</taxon>
        <taxon>Arachnida</taxon>
        <taxon>Acari</taxon>
        <taxon>Acariformes</taxon>
        <taxon>Sarcoptiformes</taxon>
        <taxon>Astigmata</taxon>
        <taxon>Psoroptidia</taxon>
        <taxon>Analgoidea</taxon>
        <taxon>Pyroglyphidae</taxon>
        <taxon>Dermatophagoidinae</taxon>
        <taxon>Dermatophagoides</taxon>
    </lineage>
</organism>
<comment type="caution">
    <text evidence="2">The sequence shown here is derived from an EMBL/GenBank/DDBJ whole genome shotgun (WGS) entry which is preliminary data.</text>
</comment>
<feature type="chain" id="PRO_5045161435" evidence="1">
    <location>
        <begin position="19"/>
        <end position="63"/>
    </location>
</feature>
<evidence type="ECO:0000313" key="3">
    <source>
        <dbReference type="Proteomes" id="UP000887458"/>
    </source>
</evidence>
<keyword evidence="3" id="KW-1185">Reference proteome</keyword>
<evidence type="ECO:0000256" key="1">
    <source>
        <dbReference type="SAM" id="SignalP"/>
    </source>
</evidence>
<reference evidence="2 3" key="2">
    <citation type="journal article" date="2022" name="Mol. Biol. Evol.">
        <title>Comparative Genomics Reveals Insights into the Divergent Evolution of Astigmatic Mites and Household Pest Adaptations.</title>
        <authorList>
            <person name="Xiong Q."/>
            <person name="Wan A.T."/>
            <person name="Liu X."/>
            <person name="Fung C.S."/>
            <person name="Xiao X."/>
            <person name="Malainual N."/>
            <person name="Hou J."/>
            <person name="Wang L."/>
            <person name="Wang M."/>
            <person name="Yang K.Y."/>
            <person name="Cui Y."/>
            <person name="Leung E.L."/>
            <person name="Nong W."/>
            <person name="Shin S.K."/>
            <person name="Au S.W."/>
            <person name="Jeong K.Y."/>
            <person name="Chew F.T."/>
            <person name="Hui J.H."/>
            <person name="Leung T.F."/>
            <person name="Tungtrongchitr A."/>
            <person name="Zhong N."/>
            <person name="Liu Z."/>
            <person name="Tsui S.K."/>
        </authorList>
    </citation>
    <scope>NUCLEOTIDE SEQUENCE [LARGE SCALE GENOMIC DNA]</scope>
    <source>
        <strain evidence="2">Derp</strain>
    </source>
</reference>